<dbReference type="EMBL" id="VDCV01000016">
    <property type="protein sequence ID" value="KAB5519926.1"/>
    <property type="molecule type" value="Genomic_DNA"/>
</dbReference>
<feature type="transmembrane region" description="Helical" evidence="6">
    <location>
        <begin position="517"/>
        <end position="537"/>
    </location>
</feature>
<dbReference type="Pfam" id="PF00854">
    <property type="entry name" value="PTR2"/>
    <property type="match status" value="1"/>
</dbReference>
<dbReference type="GO" id="GO:0016020">
    <property type="term" value="C:membrane"/>
    <property type="evidence" value="ECO:0007669"/>
    <property type="project" value="UniProtKB-SubCell"/>
</dbReference>
<dbReference type="PANTHER" id="PTHR11654">
    <property type="entry name" value="OLIGOPEPTIDE TRANSPORTER-RELATED"/>
    <property type="match status" value="1"/>
</dbReference>
<keyword evidence="3 6" id="KW-0812">Transmembrane</keyword>
<feature type="transmembrane region" description="Helical" evidence="6">
    <location>
        <begin position="251"/>
        <end position="270"/>
    </location>
</feature>
<feature type="transmembrane region" description="Helical" evidence="6">
    <location>
        <begin position="475"/>
        <end position="497"/>
    </location>
</feature>
<evidence type="ECO:0000256" key="1">
    <source>
        <dbReference type="ARBA" id="ARBA00004141"/>
    </source>
</evidence>
<feature type="transmembrane region" description="Helical" evidence="6">
    <location>
        <begin position="360"/>
        <end position="381"/>
    </location>
</feature>
<accession>A0A5N5JMR8</accession>
<reference evidence="8" key="1">
    <citation type="journal article" date="2019" name="Gigascience">
        <title>De novo genome assembly of the endangered Acer yangbiense, a plant species with extremely small populations endemic to Yunnan Province, China.</title>
        <authorList>
            <person name="Yang J."/>
            <person name="Wariss H.M."/>
            <person name="Tao L."/>
            <person name="Zhang R."/>
            <person name="Yun Q."/>
            <person name="Hollingsworth P."/>
            <person name="Dao Z."/>
            <person name="Luo G."/>
            <person name="Guo H."/>
            <person name="Ma Y."/>
            <person name="Sun W."/>
        </authorList>
    </citation>
    <scope>NUCLEOTIDE SEQUENCE [LARGE SCALE GENOMIC DNA]</scope>
    <source>
        <strain evidence="8">cv. br00</strain>
    </source>
</reference>
<feature type="transmembrane region" description="Helical" evidence="6">
    <location>
        <begin position="331"/>
        <end position="354"/>
    </location>
</feature>
<organism evidence="7 8">
    <name type="scientific">Salix brachista</name>
    <dbReference type="NCBI Taxonomy" id="2182728"/>
    <lineage>
        <taxon>Eukaryota</taxon>
        <taxon>Viridiplantae</taxon>
        <taxon>Streptophyta</taxon>
        <taxon>Embryophyta</taxon>
        <taxon>Tracheophyta</taxon>
        <taxon>Spermatophyta</taxon>
        <taxon>Magnoliopsida</taxon>
        <taxon>eudicotyledons</taxon>
        <taxon>Gunneridae</taxon>
        <taxon>Pentapetalae</taxon>
        <taxon>rosids</taxon>
        <taxon>fabids</taxon>
        <taxon>Malpighiales</taxon>
        <taxon>Salicaceae</taxon>
        <taxon>Saliceae</taxon>
        <taxon>Salix</taxon>
    </lineage>
</organism>
<evidence type="ECO:0000313" key="7">
    <source>
        <dbReference type="EMBL" id="KAB5519926.1"/>
    </source>
</evidence>
<evidence type="ECO:0000256" key="5">
    <source>
        <dbReference type="ARBA" id="ARBA00023136"/>
    </source>
</evidence>
<feature type="transmembrane region" description="Helical" evidence="6">
    <location>
        <begin position="637"/>
        <end position="661"/>
    </location>
</feature>
<protein>
    <submittedName>
        <fullName evidence="7">Uncharacterized protein</fullName>
    </submittedName>
</protein>
<evidence type="ECO:0000256" key="3">
    <source>
        <dbReference type="ARBA" id="ARBA00022692"/>
    </source>
</evidence>
<dbReference type="InterPro" id="IPR000109">
    <property type="entry name" value="POT_fam"/>
</dbReference>
<comment type="subcellular location">
    <subcellularLocation>
        <location evidence="1">Membrane</location>
        <topology evidence="1">Multi-pass membrane protein</topology>
    </subcellularLocation>
</comment>
<dbReference type="GO" id="GO:0022857">
    <property type="term" value="F:transmembrane transporter activity"/>
    <property type="evidence" value="ECO:0007669"/>
    <property type="project" value="InterPro"/>
</dbReference>
<dbReference type="AlphaFoldDB" id="A0A5N5JMR8"/>
<evidence type="ECO:0000256" key="4">
    <source>
        <dbReference type="ARBA" id="ARBA00022989"/>
    </source>
</evidence>
<gene>
    <name evidence="7" type="ORF">DKX38_024245</name>
</gene>
<evidence type="ECO:0000256" key="2">
    <source>
        <dbReference type="ARBA" id="ARBA00005982"/>
    </source>
</evidence>
<keyword evidence="4 6" id="KW-1133">Transmembrane helix</keyword>
<dbReference type="SUPFAM" id="SSF103473">
    <property type="entry name" value="MFS general substrate transporter"/>
    <property type="match status" value="1"/>
</dbReference>
<feature type="transmembrane region" description="Helical" evidence="6">
    <location>
        <begin position="557"/>
        <end position="578"/>
    </location>
</feature>
<proteinExistence type="inferred from homology"/>
<dbReference type="Proteomes" id="UP000326939">
    <property type="component" value="Chromosome 16"/>
</dbReference>
<dbReference type="Gene3D" id="1.20.1250.20">
    <property type="entry name" value="MFS general substrate transporter like domains"/>
    <property type="match status" value="1"/>
</dbReference>
<keyword evidence="5 6" id="KW-0472">Membrane</keyword>
<name>A0A5N5JMR8_9ROSI</name>
<evidence type="ECO:0000256" key="6">
    <source>
        <dbReference type="SAM" id="Phobius"/>
    </source>
</evidence>
<keyword evidence="8" id="KW-1185">Reference proteome</keyword>
<feature type="transmembrane region" description="Helical" evidence="6">
    <location>
        <begin position="681"/>
        <end position="701"/>
    </location>
</feature>
<dbReference type="InterPro" id="IPR036259">
    <property type="entry name" value="MFS_trans_sf"/>
</dbReference>
<evidence type="ECO:0000313" key="8">
    <source>
        <dbReference type="Proteomes" id="UP000326939"/>
    </source>
</evidence>
<comment type="similarity">
    <text evidence="2">Belongs to the major facilitator superfamily. Proton-dependent oligopeptide transporter (POT/PTR) (TC 2.A.17) family.</text>
</comment>
<comment type="caution">
    <text evidence="7">The sequence shown here is derived from an EMBL/GenBank/DDBJ whole genome shotgun (WGS) entry which is preliminary data.</text>
</comment>
<feature type="transmembrane region" description="Helical" evidence="6">
    <location>
        <begin position="598"/>
        <end position="625"/>
    </location>
</feature>
<feature type="transmembrane region" description="Helical" evidence="6">
    <location>
        <begin position="224"/>
        <end position="244"/>
    </location>
</feature>
<sequence length="728" mass="80995">MSSSIVSLNRKGVSEDGLSKMKKHMEFMFGEMMSRLKTKVDSGFGKKGKEARKRESVTGNSIKVVEDDFNHGSECSTFRKELYEARLRRGRIHPRILLDESTKQILALLYKDVQSKLLFAPSLHKSSASSTLQNTRYIYLLEKMKLGKGAETVDEEKWVYDSSVDHKGRVPLRASTGVWKASLFIIAIEFSERLSYFGVATSLVIYLTRVIHQDLKTAARNVNYWAGVTTLMPLFGGFLADACLGRFTTVFISSVVYLLGLILLTLSTLVPSLKACDAAVCLEPRKVHELVFFLAIYMISIGTGGHKPSLESFGADQFDENHSKERKKKMSYFNWWNLGLCCGLLLGVTVIVYVQDHLGWGAADIILTAVMALSLAIFVVGRPFYRYHAPSGSPLTPMLQVLVAAFKKRKLPYPSDPAELHEVPRSRVGKGRLLCHTERLKFLDKAAIVEDWENCAEKQNPWTLATVTKVEEMKLVLNLAPIWLATLPFGISVSQTATFFVKQGTMLDRNIGHGLEIPPASIFALSAIGMLVAVAVYEKILVPLLRRATGNERGIKVLQRIGFGMLFSISTMVVSALVERKRLGVVEKDPVKGSLSMSVFWLAPQFIIVGVGDAFTLVGLQEYFYDQVPDSMRSLGIAFYLSVIGAANFISSLLITAIDHVTGRFGRSWFGKDLNSSRLDYFYWLLAGITAANLIVYVFLARRYSYKSVQRSVAVADCCEDGSRGSMA</sequence>